<protein>
    <submittedName>
        <fullName evidence="1">Uncharacterized protein</fullName>
    </submittedName>
</protein>
<keyword evidence="2" id="KW-1185">Reference proteome</keyword>
<evidence type="ECO:0000313" key="1">
    <source>
        <dbReference type="EMBL" id="KAJ9651786.1"/>
    </source>
</evidence>
<dbReference type="EMBL" id="JAPDRQ010000236">
    <property type="protein sequence ID" value="KAJ9651786.1"/>
    <property type="molecule type" value="Genomic_DNA"/>
</dbReference>
<accession>A0ACC2ZW14</accession>
<proteinExistence type="predicted"/>
<comment type="caution">
    <text evidence="1">The sequence shown here is derived from an EMBL/GenBank/DDBJ whole genome shotgun (WGS) entry which is preliminary data.</text>
</comment>
<organism evidence="1 2">
    <name type="scientific">Neophaeococcomyces mojaviensis</name>
    <dbReference type="NCBI Taxonomy" id="3383035"/>
    <lineage>
        <taxon>Eukaryota</taxon>
        <taxon>Fungi</taxon>
        <taxon>Dikarya</taxon>
        <taxon>Ascomycota</taxon>
        <taxon>Pezizomycotina</taxon>
        <taxon>Eurotiomycetes</taxon>
        <taxon>Chaetothyriomycetidae</taxon>
        <taxon>Chaetothyriales</taxon>
        <taxon>Chaetothyriales incertae sedis</taxon>
        <taxon>Neophaeococcomyces</taxon>
    </lineage>
</organism>
<gene>
    <name evidence="1" type="ORF">H2198_008965</name>
</gene>
<dbReference type="Proteomes" id="UP001172386">
    <property type="component" value="Unassembled WGS sequence"/>
</dbReference>
<reference evidence="1" key="1">
    <citation type="submission" date="2022-10" db="EMBL/GenBank/DDBJ databases">
        <title>Culturing micro-colonial fungi from biological soil crusts in the Mojave desert and describing Neophaeococcomyces mojavensis, and introducing the new genera and species Taxawa tesnikishii.</title>
        <authorList>
            <person name="Kurbessoian T."/>
            <person name="Stajich J.E."/>
        </authorList>
    </citation>
    <scope>NUCLEOTIDE SEQUENCE</scope>
    <source>
        <strain evidence="1">JES_112</strain>
    </source>
</reference>
<sequence length="192" mass="21504">MSQELVRQDALVAAELKMAGDSARPEIANRLKKAQAMWTAFRAQDCETKQAAVTGSGATSQYLECMIHHAVLRKIQLGNYWSFDRARSAQRNWDNQEDPRFNQEHRAEKATVLAKAYRTDPVKLREAEELTAGTFSGTHYTEVSLALYRLHHTDPADLMGSGLLLDLYRLARDEAAAIDAQLLEMALQQVAA</sequence>
<evidence type="ECO:0000313" key="2">
    <source>
        <dbReference type="Proteomes" id="UP001172386"/>
    </source>
</evidence>
<name>A0ACC2ZW14_9EURO</name>